<feature type="domain" description="Rhamnogalacturonase A/B/Epimerase-like pectate lyase" evidence="2">
    <location>
        <begin position="152"/>
        <end position="236"/>
    </location>
</feature>
<dbReference type="PROSITE" id="PS51318">
    <property type="entry name" value="TAT"/>
    <property type="match status" value="1"/>
</dbReference>
<dbReference type="Gene3D" id="2.160.20.10">
    <property type="entry name" value="Single-stranded right-handed beta-helix, Pectin lyase-like"/>
    <property type="match status" value="1"/>
</dbReference>
<dbReference type="InterPro" id="IPR012334">
    <property type="entry name" value="Pectin_lyas_fold"/>
</dbReference>
<evidence type="ECO:0000313" key="3">
    <source>
        <dbReference type="EMBL" id="MFH8583996.1"/>
    </source>
</evidence>
<evidence type="ECO:0000259" key="2">
    <source>
        <dbReference type="Pfam" id="PF12708"/>
    </source>
</evidence>
<dbReference type="Proteomes" id="UP001610990">
    <property type="component" value="Unassembled WGS sequence"/>
</dbReference>
<reference evidence="3 4" key="1">
    <citation type="submission" date="2024-10" db="EMBL/GenBank/DDBJ databases">
        <title>The Natural Products Discovery Center: Release of the First 8490 Sequenced Strains for Exploring Actinobacteria Biosynthetic Diversity.</title>
        <authorList>
            <person name="Kalkreuter E."/>
            <person name="Kautsar S.A."/>
            <person name="Yang D."/>
            <person name="Bader C.D."/>
            <person name="Teijaro C.N."/>
            <person name="Fluegel L."/>
            <person name="Davis C.M."/>
            <person name="Simpson J.R."/>
            <person name="Lauterbach L."/>
            <person name="Steele A.D."/>
            <person name="Gui C."/>
            <person name="Meng S."/>
            <person name="Li G."/>
            <person name="Viehrig K."/>
            <person name="Ye F."/>
            <person name="Su P."/>
            <person name="Kiefer A.F."/>
            <person name="Nichols A."/>
            <person name="Cepeda A.J."/>
            <person name="Yan W."/>
            <person name="Fan B."/>
            <person name="Jiang Y."/>
            <person name="Adhikari A."/>
            <person name="Zheng C.-J."/>
            <person name="Schuster L."/>
            <person name="Cowan T.M."/>
            <person name="Smanski M.J."/>
            <person name="Chevrette M.G."/>
            <person name="De Carvalho L.P.S."/>
            <person name="Shen B."/>
        </authorList>
    </citation>
    <scope>NUCLEOTIDE SEQUENCE [LARGE SCALE GENOMIC DNA]</scope>
    <source>
        <strain evidence="3 4">NPDC018013</strain>
    </source>
</reference>
<dbReference type="SUPFAM" id="SSF51126">
    <property type="entry name" value="Pectin lyase-like"/>
    <property type="match status" value="1"/>
</dbReference>
<gene>
    <name evidence="3" type="ORF">ACH4GP_06300</name>
</gene>
<feature type="region of interest" description="Disordered" evidence="1">
    <location>
        <begin position="1"/>
        <end position="55"/>
    </location>
</feature>
<dbReference type="InterPro" id="IPR024535">
    <property type="entry name" value="RHGA/B-epi-like_pectate_lyase"/>
</dbReference>
<name>A0ABW7R7I6_9ACTN</name>
<evidence type="ECO:0000256" key="1">
    <source>
        <dbReference type="SAM" id="MobiDB-lite"/>
    </source>
</evidence>
<dbReference type="Pfam" id="PF12708">
    <property type="entry name" value="Pect-lyase_RHGA_epim"/>
    <property type="match status" value="1"/>
</dbReference>
<feature type="compositionally biased region" description="Basic and acidic residues" evidence="1">
    <location>
        <begin position="1"/>
        <end position="39"/>
    </location>
</feature>
<comment type="caution">
    <text evidence="3">The sequence shown here is derived from an EMBL/GenBank/DDBJ whole genome shotgun (WGS) entry which is preliminary data.</text>
</comment>
<dbReference type="InterPro" id="IPR006311">
    <property type="entry name" value="TAT_signal"/>
</dbReference>
<sequence length="632" mass="68294">MEINEQDRGRGGERSEAPGRGPDEAPGRGPDEAPGRGLDDGAGEGPAEVRAGGRAGRRISRRGLLGSAIGVAATAALPPGLAAAATPSGPASAVTSTDTVTAAASVERQHPTLWREFTARPYTHPQIPYIGRAGYRGGAARFPRRPVVADVVRDYGAAPDGSADAAPAINRALRDAGRRGGGTVLLPPGTYRIDDIIRIGDDHVVLRGAGSGRTTLHATRSLTDLIGPYGSRYGGDKSSWSWAGGLIWLCPHDRWASLTDAIRTGDWPFEGWTGNRRDDWRTLTPLTGPTARQGDHTITVENARRFRPGDRALLRLTDDAEHTLLRHMSGDIPGAAPYPWSDKTKLTSYVPYEWPCRITAADTRHHRLTLDRPLPLDARPAWNPQLTSHITPLTGSGVESLTLEMTETPQSPHLRDKGYNGVALQCAWDCWLDDVHVRHADNGFLLVAAKACTLRRTRVSGRGSHHPYCCREGSHDNLVEDFALDRRTVPAPPGTQLHGINVEGLSSYNVWSRGRMAMGTFDSHRGLPFANVRTDITVTNDGAHGGDASAGPLYGARFTHWNITVTNHRAGCIKLDDIAPYSATVGISEVTEFGQVDTPDFTGPLHTRTEAYGHPDAVNPRNLYEAQRGLRD</sequence>
<evidence type="ECO:0000313" key="4">
    <source>
        <dbReference type="Proteomes" id="UP001610990"/>
    </source>
</evidence>
<dbReference type="EMBL" id="JBIRGH010000003">
    <property type="protein sequence ID" value="MFH8583996.1"/>
    <property type="molecule type" value="Genomic_DNA"/>
</dbReference>
<dbReference type="GO" id="GO:0016787">
    <property type="term" value="F:hydrolase activity"/>
    <property type="evidence" value="ECO:0007669"/>
    <property type="project" value="UniProtKB-KW"/>
</dbReference>
<protein>
    <submittedName>
        <fullName evidence="3">Glycosyl hydrolase family 28-related protein</fullName>
    </submittedName>
</protein>
<dbReference type="RefSeq" id="WP_397671554.1">
    <property type="nucleotide sequence ID" value="NZ_JBIRGH010000003.1"/>
</dbReference>
<accession>A0ABW7R7I6</accession>
<dbReference type="InterPro" id="IPR011050">
    <property type="entry name" value="Pectin_lyase_fold/virulence"/>
</dbReference>
<proteinExistence type="predicted"/>
<keyword evidence="4" id="KW-1185">Reference proteome</keyword>
<organism evidence="3 4">
    <name type="scientific">Streptomyces celluloflavus</name>
    <dbReference type="NCBI Taxonomy" id="58344"/>
    <lineage>
        <taxon>Bacteria</taxon>
        <taxon>Bacillati</taxon>
        <taxon>Actinomycetota</taxon>
        <taxon>Actinomycetes</taxon>
        <taxon>Kitasatosporales</taxon>
        <taxon>Streptomycetaceae</taxon>
        <taxon>Streptomyces</taxon>
    </lineage>
</organism>
<keyword evidence="3" id="KW-0378">Hydrolase</keyword>